<feature type="transmembrane region" description="Helical" evidence="1">
    <location>
        <begin position="242"/>
        <end position="261"/>
    </location>
</feature>
<dbReference type="PANTHER" id="PTHR31170:SF25">
    <property type="entry name" value="BNAA09G04570D PROTEIN"/>
    <property type="match status" value="1"/>
</dbReference>
<dbReference type="OrthoDB" id="696223at2759"/>
<dbReference type="Proteomes" id="UP000036987">
    <property type="component" value="Unassembled WGS sequence"/>
</dbReference>
<evidence type="ECO:0000256" key="1">
    <source>
        <dbReference type="SAM" id="Phobius"/>
    </source>
</evidence>
<dbReference type="EMBL" id="LFYR01001770">
    <property type="protein sequence ID" value="KMZ59511.1"/>
    <property type="molecule type" value="Genomic_DNA"/>
</dbReference>
<feature type="transmembrane region" description="Helical" evidence="1">
    <location>
        <begin position="211"/>
        <end position="230"/>
    </location>
</feature>
<organism evidence="2 3">
    <name type="scientific">Zostera marina</name>
    <name type="common">Eelgrass</name>
    <dbReference type="NCBI Taxonomy" id="29655"/>
    <lineage>
        <taxon>Eukaryota</taxon>
        <taxon>Viridiplantae</taxon>
        <taxon>Streptophyta</taxon>
        <taxon>Embryophyta</taxon>
        <taxon>Tracheophyta</taxon>
        <taxon>Spermatophyta</taxon>
        <taxon>Magnoliopsida</taxon>
        <taxon>Liliopsida</taxon>
        <taxon>Zosteraceae</taxon>
        <taxon>Zostera</taxon>
    </lineage>
</organism>
<reference evidence="3" key="1">
    <citation type="journal article" date="2016" name="Nature">
        <title>The genome of the seagrass Zostera marina reveals angiosperm adaptation to the sea.</title>
        <authorList>
            <person name="Olsen J.L."/>
            <person name="Rouze P."/>
            <person name="Verhelst B."/>
            <person name="Lin Y.-C."/>
            <person name="Bayer T."/>
            <person name="Collen J."/>
            <person name="Dattolo E."/>
            <person name="De Paoli E."/>
            <person name="Dittami S."/>
            <person name="Maumus F."/>
            <person name="Michel G."/>
            <person name="Kersting A."/>
            <person name="Lauritano C."/>
            <person name="Lohaus R."/>
            <person name="Toepel M."/>
            <person name="Tonon T."/>
            <person name="Vanneste K."/>
            <person name="Amirebrahimi M."/>
            <person name="Brakel J."/>
            <person name="Bostroem C."/>
            <person name="Chovatia M."/>
            <person name="Grimwood J."/>
            <person name="Jenkins J.W."/>
            <person name="Jueterbock A."/>
            <person name="Mraz A."/>
            <person name="Stam W.T."/>
            <person name="Tice H."/>
            <person name="Bornberg-Bauer E."/>
            <person name="Green P.J."/>
            <person name="Pearson G.A."/>
            <person name="Procaccini G."/>
            <person name="Duarte C.M."/>
            <person name="Schmutz J."/>
            <person name="Reusch T.B.H."/>
            <person name="Van de Peer Y."/>
        </authorList>
    </citation>
    <scope>NUCLEOTIDE SEQUENCE [LARGE SCALE GENOMIC DNA]</scope>
    <source>
        <strain evidence="3">cv. Finnish</strain>
    </source>
</reference>
<dbReference type="AlphaFoldDB" id="A0A0K9NRW1"/>
<dbReference type="OMA" id="TENACIY"/>
<evidence type="ECO:0000313" key="3">
    <source>
        <dbReference type="Proteomes" id="UP000036987"/>
    </source>
</evidence>
<keyword evidence="1" id="KW-0812">Transmembrane</keyword>
<proteinExistence type="predicted"/>
<dbReference type="PANTHER" id="PTHR31170">
    <property type="entry name" value="BNAC04G53230D PROTEIN"/>
    <property type="match status" value="1"/>
</dbReference>
<dbReference type="InterPro" id="IPR004158">
    <property type="entry name" value="DUF247_pln"/>
</dbReference>
<keyword evidence="1" id="KW-0472">Membrane</keyword>
<accession>A0A0K9NRW1</accession>
<name>A0A0K9NRW1_ZOSMR</name>
<dbReference type="Pfam" id="PF03140">
    <property type="entry name" value="DUF247"/>
    <property type="match status" value="1"/>
</dbReference>
<keyword evidence="1" id="KW-1133">Transmembrane helix</keyword>
<gene>
    <name evidence="2" type="ORF">ZOSMA_67G00020</name>
</gene>
<comment type="caution">
    <text evidence="2">The sequence shown here is derived from an EMBL/GenBank/DDBJ whole genome shotgun (WGS) entry which is preliminary data.</text>
</comment>
<keyword evidence="3" id="KW-1185">Reference proteome</keyword>
<sequence length="282" mass="33125">MCKIPVELVEANDNDDPDYASKYISIGPYHYGEEELHSMQKVKFKYLKDLLARNQSNTLERYKNEVKEAGLSSEKRKYCDFGACGISDDLFLDILVLDGCFLVELLLKHNDGTSLTFPGIDIHKLNHDLMLIENQVPFSILKLIYQNTDWDEQDQRFSLFDLAINYLHNGEKSIDNVYAEVENVDHLLHLLYMCRFNRVQLNNAPLRMKPWFYRLLYIWVARSFLIIFFVKRYYREMPKNDPWKIILLLSIPSLTLIIILWEGVSFCLSKFLSCYHLGGSKN</sequence>
<evidence type="ECO:0000313" key="2">
    <source>
        <dbReference type="EMBL" id="KMZ59511.1"/>
    </source>
</evidence>
<protein>
    <submittedName>
        <fullName evidence="2">Uncharacterized protein</fullName>
    </submittedName>
</protein>